<protein>
    <submittedName>
        <fullName evidence="2">DUF262 domain-containing protein</fullName>
    </submittedName>
</protein>
<dbReference type="Pfam" id="PF03235">
    <property type="entry name" value="GmrSD_N"/>
    <property type="match status" value="1"/>
</dbReference>
<dbReference type="InterPro" id="IPR004919">
    <property type="entry name" value="GmrSD_N"/>
</dbReference>
<feature type="domain" description="GmrSD restriction endonucleases N-terminal" evidence="1">
    <location>
        <begin position="10"/>
        <end position="215"/>
    </location>
</feature>
<keyword evidence="3" id="KW-1185">Reference proteome</keyword>
<sequence>MKNNKMTFLTLLNNYHLIEIPALQRDFAFGREDTKTKEKRIKFIKSIKNILVSDEEILHLDFIYGKTIDHQIFVPLDGQQRLTMLFLIHLYIAKQNNDVQTFERLRRFSYNTRMSSRDFCHKLIDEHWVNDNIFKQPWFYSNWKKDSTIRGMVQFIISLQDELFGIDFSMATERLERITFTFLDVDNLGSPEELYIKMNSRGKPLSDWDILKSEIIENAEDKEAVGLWLDQNFTDFMFKINSKTYEVDESNRFEGILYRFFKNIIELEEINQSKKGNNIDIITVFNNAKSLIEFIKNKEEEIEKDLIENQFIVESSIKDLLDILIKEKDLESSEKELLNIYYHFAIYKKPLNKDDMVNLVQCLRIIRNIQESYRNQNDIMIESIKGMTKAINSGNILEYFKSTDLKDLKFGSHSAEQVAEERLKAKLITENNEIAKTIYEIEKHPYLSGMIGFLLLLAAKDAKSLSEIEYTIHLEKQLKYTYQLFKSRFNENGIINKKDMLRLIHKYNILLSDHFPHNNGDIAENMLRDKSWKKFFRKVISDDEQYLNAMRTLLFEEKQQDNFMNENEELKFKWFILSENLIEIIGKIKEKYYDGKDYLAGIDWSQNRFTSKIYDIPLYAIYLRNKHYLEDDTYWLNKEGKSYLAVKESNIIITYNYKDNVFIVKDGKEDRLVSSIEKLENIIRNA</sequence>
<evidence type="ECO:0000313" key="2">
    <source>
        <dbReference type="EMBL" id="RAI80627.1"/>
    </source>
</evidence>
<name>A0A395GA57_9STAP</name>
<dbReference type="RefSeq" id="WP_099581288.1">
    <property type="nucleotide sequence ID" value="NZ_MJBI02000003.1"/>
</dbReference>
<reference evidence="2 3" key="1">
    <citation type="journal article" date="2018" name="Front. Microbiol.">
        <title>Description and Comparative Genomics of Macrococcus caseolyticus subsp. hominis subsp. nov., Macrococcus goetzii sp. nov., Macrococcus epidermidis sp. nov., and Macrococcus bohemicus sp. nov., Novel Macrococci From Human Clinical Material With Virulence Potential and Suspected Uptake of Foreign DNA by Natural Transformation.</title>
        <authorList>
            <person name="Maslanova I."/>
            <person name="Wertheimer Z."/>
            <person name="Sedlacek I."/>
            <person name="Svec P."/>
            <person name="Indrakova A."/>
            <person name="Kovarovic V."/>
            <person name="Schumann P."/>
            <person name="Sproer C."/>
            <person name="Kralova S."/>
            <person name="Sedo O."/>
            <person name="Kristofova L."/>
            <person name="Vrbovska V."/>
            <person name="Fuzik T."/>
            <person name="Petras P."/>
            <person name="Zdrahal Z."/>
            <person name="Ruzickova V."/>
            <person name="Doskar J."/>
            <person name="Pantucek R."/>
        </authorList>
    </citation>
    <scope>NUCLEOTIDE SEQUENCE [LARGE SCALE GENOMIC DNA]</scope>
    <source>
        <strain evidence="2 3">CCM 4927</strain>
    </source>
</reference>
<evidence type="ECO:0000313" key="3">
    <source>
        <dbReference type="Proteomes" id="UP000229523"/>
    </source>
</evidence>
<proteinExistence type="predicted"/>
<comment type="caution">
    <text evidence="2">The sequence shown here is derived from an EMBL/GenBank/DDBJ whole genome shotgun (WGS) entry which is preliminary data.</text>
</comment>
<gene>
    <name evidence="2" type="ORF">BFS35_009310</name>
</gene>
<dbReference type="AlphaFoldDB" id="A0A395GA57"/>
<dbReference type="EMBL" id="MJBI02000003">
    <property type="protein sequence ID" value="RAI80627.1"/>
    <property type="molecule type" value="Genomic_DNA"/>
</dbReference>
<organism evidence="2 3">
    <name type="scientific">Macrococcoides goetzii</name>
    <dbReference type="NCBI Taxonomy" id="1891097"/>
    <lineage>
        <taxon>Bacteria</taxon>
        <taxon>Bacillati</taxon>
        <taxon>Bacillota</taxon>
        <taxon>Bacilli</taxon>
        <taxon>Bacillales</taxon>
        <taxon>Staphylococcaceae</taxon>
        <taxon>Macrococcoides</taxon>
    </lineage>
</organism>
<evidence type="ECO:0000259" key="1">
    <source>
        <dbReference type="Pfam" id="PF03235"/>
    </source>
</evidence>
<accession>A0A395GA57</accession>
<dbReference type="Proteomes" id="UP000229523">
    <property type="component" value="Unassembled WGS sequence"/>
</dbReference>